<dbReference type="RefSeq" id="WP_335422415.1">
    <property type="nucleotide sequence ID" value="NZ_JBALHR010000004.1"/>
</dbReference>
<keyword evidence="1" id="KW-0472">Membrane</keyword>
<evidence type="ECO:0008006" key="4">
    <source>
        <dbReference type="Google" id="ProtNLM"/>
    </source>
</evidence>
<dbReference type="EMBL" id="JBALHR010000004">
    <property type="protein sequence ID" value="MEH7828461.1"/>
    <property type="molecule type" value="Genomic_DNA"/>
</dbReference>
<feature type="transmembrane region" description="Helical" evidence="1">
    <location>
        <begin position="7"/>
        <end position="27"/>
    </location>
</feature>
<dbReference type="Proteomes" id="UP001431963">
    <property type="component" value="Unassembled WGS sequence"/>
</dbReference>
<evidence type="ECO:0000256" key="1">
    <source>
        <dbReference type="SAM" id="Phobius"/>
    </source>
</evidence>
<accession>A0ABU8BUU1</accession>
<feature type="transmembrane region" description="Helical" evidence="1">
    <location>
        <begin position="64"/>
        <end position="89"/>
    </location>
</feature>
<keyword evidence="1" id="KW-1133">Transmembrane helix</keyword>
<evidence type="ECO:0000313" key="2">
    <source>
        <dbReference type="EMBL" id="MEH7828461.1"/>
    </source>
</evidence>
<sequence length="98" mass="10778">MRKWVYGILILGLILCFSPLLAVIWAVNFAARHGCDLHEGGINPCLVDGADWGETLYTAFVSGWFMLLTLPVAGILGIVLLAFALYDLIRTLRARGRS</sequence>
<evidence type="ECO:0000313" key="3">
    <source>
        <dbReference type="Proteomes" id="UP001431963"/>
    </source>
</evidence>
<keyword evidence="1" id="KW-0812">Transmembrane</keyword>
<name>A0ABU8BUU1_9RHOB</name>
<comment type="caution">
    <text evidence="2">The sequence shown here is derived from an EMBL/GenBank/DDBJ whole genome shotgun (WGS) entry which is preliminary data.</text>
</comment>
<gene>
    <name evidence="2" type="ORF">V6590_09890</name>
</gene>
<protein>
    <recommendedName>
        <fullName evidence="4">Disulfide bond formation protein DsbB</fullName>
    </recommendedName>
</protein>
<keyword evidence="3" id="KW-1185">Reference proteome</keyword>
<organism evidence="2 3">
    <name type="scientific">Gemmobacter denitrificans</name>
    <dbReference type="NCBI Taxonomy" id="3123040"/>
    <lineage>
        <taxon>Bacteria</taxon>
        <taxon>Pseudomonadati</taxon>
        <taxon>Pseudomonadota</taxon>
        <taxon>Alphaproteobacteria</taxon>
        <taxon>Rhodobacterales</taxon>
        <taxon>Paracoccaceae</taxon>
        <taxon>Gemmobacter</taxon>
    </lineage>
</organism>
<proteinExistence type="predicted"/>
<reference evidence="2" key="1">
    <citation type="submission" date="2024-02" db="EMBL/GenBank/DDBJ databases">
        <title>Genome sequences of strain Gemmobacter sp. JM10B15.</title>
        <authorList>
            <person name="Zhang M."/>
        </authorList>
    </citation>
    <scope>NUCLEOTIDE SEQUENCE</scope>
    <source>
        <strain evidence="2">JM10B15</strain>
    </source>
</reference>